<proteinExistence type="predicted"/>
<dbReference type="EMBL" id="CM042890">
    <property type="protein sequence ID" value="KAI4311310.1"/>
    <property type="molecule type" value="Genomic_DNA"/>
</dbReference>
<keyword evidence="2" id="KW-1185">Reference proteome</keyword>
<evidence type="ECO:0000313" key="1">
    <source>
        <dbReference type="EMBL" id="KAI4311310.1"/>
    </source>
</evidence>
<gene>
    <name evidence="1" type="ORF">MLD38_036216</name>
</gene>
<evidence type="ECO:0000313" key="2">
    <source>
        <dbReference type="Proteomes" id="UP001057402"/>
    </source>
</evidence>
<reference evidence="2" key="1">
    <citation type="journal article" date="2023" name="Front. Plant Sci.">
        <title>Chromosomal-level genome assembly of Melastoma candidum provides insights into trichome evolution.</title>
        <authorList>
            <person name="Zhong Y."/>
            <person name="Wu W."/>
            <person name="Sun C."/>
            <person name="Zou P."/>
            <person name="Liu Y."/>
            <person name="Dai S."/>
            <person name="Zhou R."/>
        </authorList>
    </citation>
    <scope>NUCLEOTIDE SEQUENCE [LARGE SCALE GENOMIC DNA]</scope>
</reference>
<comment type="caution">
    <text evidence="1">The sequence shown here is derived from an EMBL/GenBank/DDBJ whole genome shotgun (WGS) entry which is preliminary data.</text>
</comment>
<name>A0ACB9LIY9_9MYRT</name>
<protein>
    <submittedName>
        <fullName evidence="1">Uncharacterized protein</fullName>
    </submittedName>
</protein>
<sequence>MEEPTAPLHHRHVSTKTILFNRCFMSLHALLLSFLFFYRFSFFCSSPAGRPPMLAWAIVSFGELFLAFQWALDQAFRWRPVRRTAFPDRLPGPDLLPSVDVFICTADPDMEPTVDVMNTVISAMALDYPPGKLNVYVSDDGGSPRTLNGMREAYEFVTVWLPFCRKYGIYTICPKAYFLDEEQGSDHPEYASERKEIQERYDLFEDNITNFDDGRRGGSGIDGRDHPFNLEIIKGCSGGVQQQDMPTLVYVAREKRPSHHHNFKAGALNVLIRVSMLISNSPYFLVLDCDMRCNDPSSVKQAMCFHMDKKNNSSLAFVQFPQRFYNISKNDIYDSQIRSIFTTSWFGMDGLQGPLISGTCFYMKRESLLRRPGDCRSNDIMELRKTFGRSNELVWLLQADEPILYPAKDSSTILENAKVLASCEYEADTKWGKQASGILVPFSGGGCIHKLQSTLQGMDLRLPESPEAAVPWHFDALLERLARPGNEMELRPH</sequence>
<accession>A0ACB9LIY9</accession>
<organism evidence="1 2">
    <name type="scientific">Melastoma candidum</name>
    <dbReference type="NCBI Taxonomy" id="119954"/>
    <lineage>
        <taxon>Eukaryota</taxon>
        <taxon>Viridiplantae</taxon>
        <taxon>Streptophyta</taxon>
        <taxon>Embryophyta</taxon>
        <taxon>Tracheophyta</taxon>
        <taxon>Spermatophyta</taxon>
        <taxon>Magnoliopsida</taxon>
        <taxon>eudicotyledons</taxon>
        <taxon>Gunneridae</taxon>
        <taxon>Pentapetalae</taxon>
        <taxon>rosids</taxon>
        <taxon>malvids</taxon>
        <taxon>Myrtales</taxon>
        <taxon>Melastomataceae</taxon>
        <taxon>Melastomatoideae</taxon>
        <taxon>Melastomateae</taxon>
        <taxon>Melastoma</taxon>
    </lineage>
</organism>
<dbReference type="Proteomes" id="UP001057402">
    <property type="component" value="Chromosome 11"/>
</dbReference>